<evidence type="ECO:0000256" key="1">
    <source>
        <dbReference type="SAM" id="SignalP"/>
    </source>
</evidence>
<accession>A0A7R7XLP8</accession>
<reference evidence="2" key="2">
    <citation type="submission" date="2021-02" db="EMBL/GenBank/DDBJ databases">
        <title>Aspergillus puulaauensis MK2 genome sequence.</title>
        <authorList>
            <person name="Futagami T."/>
            <person name="Mori K."/>
            <person name="Kadooka C."/>
            <person name="Tanaka T."/>
        </authorList>
    </citation>
    <scope>NUCLEOTIDE SEQUENCE</scope>
    <source>
        <strain evidence="2">MK2</strain>
    </source>
</reference>
<feature type="chain" id="PRO_5030615041" evidence="1">
    <location>
        <begin position="21"/>
        <end position="66"/>
    </location>
</feature>
<keyword evidence="1" id="KW-0732">Signal</keyword>
<reference evidence="2" key="1">
    <citation type="submission" date="2021-01" db="EMBL/GenBank/DDBJ databases">
        <authorList>
            <consortium name="Aspergillus puulaauensis MK2 genome sequencing consortium"/>
            <person name="Kazuki M."/>
            <person name="Futagami T."/>
        </authorList>
    </citation>
    <scope>NUCLEOTIDE SEQUENCE</scope>
    <source>
        <strain evidence="2">MK2</strain>
    </source>
</reference>
<feature type="signal peptide" evidence="1">
    <location>
        <begin position="1"/>
        <end position="20"/>
    </location>
</feature>
<name>A0A7R7XLP8_9EURO</name>
<gene>
    <name evidence="2" type="ORF">APUU_40013A</name>
</gene>
<dbReference type="AlphaFoldDB" id="A0A7R7XLP8"/>
<dbReference type="KEGG" id="apuu:APUU_40013A"/>
<organism evidence="2 3">
    <name type="scientific">Aspergillus puulaauensis</name>
    <dbReference type="NCBI Taxonomy" id="1220207"/>
    <lineage>
        <taxon>Eukaryota</taxon>
        <taxon>Fungi</taxon>
        <taxon>Dikarya</taxon>
        <taxon>Ascomycota</taxon>
        <taxon>Pezizomycotina</taxon>
        <taxon>Eurotiomycetes</taxon>
        <taxon>Eurotiomycetidae</taxon>
        <taxon>Eurotiales</taxon>
        <taxon>Aspergillaceae</taxon>
        <taxon>Aspergillus</taxon>
    </lineage>
</organism>
<dbReference type="Proteomes" id="UP000654913">
    <property type="component" value="Chromosome 4"/>
</dbReference>
<dbReference type="OrthoDB" id="10403200at2759"/>
<protein>
    <submittedName>
        <fullName evidence="2">Uncharacterized protein</fullName>
    </submittedName>
</protein>
<sequence>MHLNSILFATMAMVLSTVLADASQYSLKNNADCLNICLDDPNGLPCPPNTRSTQLPNGCWTCCRSA</sequence>
<dbReference type="RefSeq" id="XP_041555763.1">
    <property type="nucleotide sequence ID" value="XM_041703037.1"/>
</dbReference>
<proteinExistence type="predicted"/>
<dbReference type="EMBL" id="AP024446">
    <property type="protein sequence ID" value="BCS23569.1"/>
    <property type="molecule type" value="Genomic_DNA"/>
</dbReference>
<evidence type="ECO:0000313" key="2">
    <source>
        <dbReference type="EMBL" id="BCS23569.1"/>
    </source>
</evidence>
<evidence type="ECO:0000313" key="3">
    <source>
        <dbReference type="Proteomes" id="UP000654913"/>
    </source>
</evidence>
<dbReference type="GeneID" id="64973574"/>
<keyword evidence="3" id="KW-1185">Reference proteome</keyword>